<keyword evidence="4 6" id="KW-1133">Transmembrane helix</keyword>
<feature type="transmembrane region" description="Helical" evidence="6">
    <location>
        <begin position="349"/>
        <end position="370"/>
    </location>
</feature>
<evidence type="ECO:0000313" key="7">
    <source>
        <dbReference type="EMBL" id="EOP94955.1"/>
    </source>
</evidence>
<dbReference type="RefSeq" id="WP_016097872.1">
    <property type="nucleotide sequence ID" value="NZ_KB976537.1"/>
</dbReference>
<dbReference type="AlphaFoldDB" id="A0A9W5QY37"/>
<evidence type="ECO:0000256" key="4">
    <source>
        <dbReference type="ARBA" id="ARBA00022989"/>
    </source>
</evidence>
<feature type="transmembrane region" description="Helical" evidence="6">
    <location>
        <begin position="382"/>
        <end position="404"/>
    </location>
</feature>
<feature type="transmembrane region" description="Helical" evidence="6">
    <location>
        <begin position="196"/>
        <end position="229"/>
    </location>
</feature>
<accession>A0A9W5QY37</accession>
<comment type="subcellular location">
    <subcellularLocation>
        <location evidence="1">Membrane</location>
        <topology evidence="1">Multi-pass membrane protein</topology>
    </subcellularLocation>
</comment>
<dbReference type="Pfam" id="PF01098">
    <property type="entry name" value="FTSW_RODA_SPOVE"/>
    <property type="match status" value="1"/>
</dbReference>
<keyword evidence="3" id="KW-0133">Cell shape</keyword>
<evidence type="ECO:0000256" key="1">
    <source>
        <dbReference type="ARBA" id="ARBA00004141"/>
    </source>
</evidence>
<feature type="transmembrane region" description="Helical" evidence="6">
    <location>
        <begin position="160"/>
        <end position="184"/>
    </location>
</feature>
<dbReference type="GO" id="GO:0008360">
    <property type="term" value="P:regulation of cell shape"/>
    <property type="evidence" value="ECO:0007669"/>
    <property type="project" value="UniProtKB-KW"/>
</dbReference>
<evidence type="ECO:0000256" key="2">
    <source>
        <dbReference type="ARBA" id="ARBA00022692"/>
    </source>
</evidence>
<dbReference type="PANTHER" id="PTHR30474:SF1">
    <property type="entry name" value="PEPTIDOGLYCAN GLYCOSYLTRANSFERASE MRDB"/>
    <property type="match status" value="1"/>
</dbReference>
<dbReference type="GO" id="GO:0015648">
    <property type="term" value="F:lipid-linked peptidoglycan transporter activity"/>
    <property type="evidence" value="ECO:0007669"/>
    <property type="project" value="TreeGrafter"/>
</dbReference>
<gene>
    <name evidence="7" type="ORF">IGM_01132</name>
</gene>
<dbReference type="InterPro" id="IPR047928">
    <property type="entry name" value="Perm_prefix_1"/>
</dbReference>
<sequence>MNQKGERFLKEVTNHIKSKEAKDLVATELDFHLKQTKNMWIEKGLSEEVAEDKAVEQMGSPIKLGQELNKLHKPKVDWFLIGLLVAAMGLGFLPVIALGHADLLMNKVIFVILGVTTAIGMMLFDYRKLERLGWLFYTIGVLILLMIKCFPTASLNGEPLLKIGSVIIDCLMTIPFFFLGWASFFNNSRLKFIHLLMLYLFSLYLFLTTSTLLPLFIYITMVFVMFWWSKLGKKTAWLITILPIVPLIIRDLLSWSAVKEYRMARILGMLNPEHDLWYLRLKEAMSSAGWFGTYENIKSIRAAHTDFVFASLTYYYGYVLALVLVVILSLFAVRIMNIAYKINDGYGKLLLVGGVTLFVIHFICNVGMTLGILPRVSISLPFISYGLIPTLFHAFIMGIVLSVYRRKDIPFRMRKTP</sequence>
<comment type="caution">
    <text evidence="7">The sequence shown here is derived from an EMBL/GenBank/DDBJ whole genome shotgun (WGS) entry which is preliminary data.</text>
</comment>
<dbReference type="GO" id="GO:0032153">
    <property type="term" value="C:cell division site"/>
    <property type="evidence" value="ECO:0007669"/>
    <property type="project" value="TreeGrafter"/>
</dbReference>
<evidence type="ECO:0000313" key="8">
    <source>
        <dbReference type="Proteomes" id="UP000014009"/>
    </source>
</evidence>
<evidence type="ECO:0000256" key="6">
    <source>
        <dbReference type="SAM" id="Phobius"/>
    </source>
</evidence>
<dbReference type="GO" id="GO:0005886">
    <property type="term" value="C:plasma membrane"/>
    <property type="evidence" value="ECO:0007669"/>
    <property type="project" value="TreeGrafter"/>
</dbReference>
<organism evidence="7 8">
    <name type="scientific">Bacillus cereus HuB4-4</name>
    <dbReference type="NCBI Taxonomy" id="1053211"/>
    <lineage>
        <taxon>Bacteria</taxon>
        <taxon>Bacillati</taxon>
        <taxon>Bacillota</taxon>
        <taxon>Bacilli</taxon>
        <taxon>Bacillales</taxon>
        <taxon>Bacillaceae</taxon>
        <taxon>Bacillus</taxon>
        <taxon>Bacillus cereus group</taxon>
    </lineage>
</organism>
<dbReference type="EMBL" id="AHEF01000024">
    <property type="protein sequence ID" value="EOP94955.1"/>
    <property type="molecule type" value="Genomic_DNA"/>
</dbReference>
<keyword evidence="2 6" id="KW-0812">Transmembrane</keyword>
<dbReference type="GO" id="GO:0051301">
    <property type="term" value="P:cell division"/>
    <property type="evidence" value="ECO:0007669"/>
    <property type="project" value="InterPro"/>
</dbReference>
<feature type="transmembrane region" description="Helical" evidence="6">
    <location>
        <begin position="135"/>
        <end position="154"/>
    </location>
</feature>
<evidence type="ECO:0008006" key="9">
    <source>
        <dbReference type="Google" id="ProtNLM"/>
    </source>
</evidence>
<proteinExistence type="predicted"/>
<feature type="transmembrane region" description="Helical" evidence="6">
    <location>
        <begin position="78"/>
        <end position="98"/>
    </location>
</feature>
<keyword evidence="5 6" id="KW-0472">Membrane</keyword>
<evidence type="ECO:0000256" key="3">
    <source>
        <dbReference type="ARBA" id="ARBA00022960"/>
    </source>
</evidence>
<feature type="transmembrane region" description="Helical" evidence="6">
    <location>
        <begin position="104"/>
        <end position="123"/>
    </location>
</feature>
<reference evidence="7 8" key="1">
    <citation type="submission" date="2012-12" db="EMBL/GenBank/DDBJ databases">
        <title>The Genome Sequence of Bacillus cereus HuB4-4.</title>
        <authorList>
            <consortium name="The Broad Institute Genome Sequencing Platform"/>
            <consortium name="The Broad Institute Genome Sequencing Center for Infectious Disease"/>
            <person name="Feldgarden M."/>
            <person name="Van der Auwera G.A."/>
            <person name="Mahillon J."/>
            <person name="Duprez V."/>
            <person name="Timmery S."/>
            <person name="Mattelet C."/>
            <person name="Dierick K."/>
            <person name="Sun M."/>
            <person name="Yu Z."/>
            <person name="Zhu L."/>
            <person name="Hu X."/>
            <person name="Shank E.B."/>
            <person name="Swiecicka I."/>
            <person name="Hansen B.M."/>
            <person name="Andrup L."/>
            <person name="Walker B."/>
            <person name="Young S.K."/>
            <person name="Zeng Q."/>
            <person name="Gargeya S."/>
            <person name="Fitzgerald M."/>
            <person name="Haas B."/>
            <person name="Abouelleil A."/>
            <person name="Alvarado L."/>
            <person name="Arachchi H.M."/>
            <person name="Berlin A.M."/>
            <person name="Chapman S.B."/>
            <person name="Dewar J."/>
            <person name="Goldberg J."/>
            <person name="Griggs A."/>
            <person name="Gujja S."/>
            <person name="Hansen M."/>
            <person name="Howarth C."/>
            <person name="Imamovic A."/>
            <person name="Larimer J."/>
            <person name="McCowan C."/>
            <person name="Murphy C."/>
            <person name="Neiman D."/>
            <person name="Pearson M."/>
            <person name="Priest M."/>
            <person name="Roberts A."/>
            <person name="Saif S."/>
            <person name="Shea T."/>
            <person name="Sisk P."/>
            <person name="Sykes S."/>
            <person name="Wortman J."/>
            <person name="Nusbaum C."/>
            <person name="Birren B."/>
        </authorList>
    </citation>
    <scope>NUCLEOTIDE SEQUENCE [LARGE SCALE GENOMIC DNA]</scope>
    <source>
        <strain evidence="7 8">HuB4-4</strain>
    </source>
</reference>
<feature type="transmembrane region" description="Helical" evidence="6">
    <location>
        <begin position="314"/>
        <end position="337"/>
    </location>
</feature>
<protein>
    <recommendedName>
        <fullName evidence="9">Cell division protein FtsW</fullName>
    </recommendedName>
</protein>
<dbReference type="Proteomes" id="UP000014009">
    <property type="component" value="Unassembled WGS sequence"/>
</dbReference>
<dbReference type="InterPro" id="IPR001182">
    <property type="entry name" value="FtsW/RodA"/>
</dbReference>
<dbReference type="NCBIfam" id="NF038403">
    <property type="entry name" value="perm_prefix_1"/>
    <property type="match status" value="1"/>
</dbReference>
<name>A0A9W5QY37_BACCE</name>
<dbReference type="PANTHER" id="PTHR30474">
    <property type="entry name" value="CELL CYCLE PROTEIN"/>
    <property type="match status" value="1"/>
</dbReference>
<evidence type="ECO:0000256" key="5">
    <source>
        <dbReference type="ARBA" id="ARBA00023136"/>
    </source>
</evidence>